<comment type="similarity">
    <text evidence="2">Belongs to the CorA metal ion transporter (MIT) (TC 1.A.35) family.</text>
</comment>
<dbReference type="GO" id="GO:0016020">
    <property type="term" value="C:membrane"/>
    <property type="evidence" value="ECO:0007669"/>
    <property type="project" value="UniProtKB-SubCell"/>
</dbReference>
<keyword evidence="4 6" id="KW-1133">Transmembrane helix</keyword>
<dbReference type="EMBL" id="MFYX01000057">
    <property type="protein sequence ID" value="OGK05376.1"/>
    <property type="molecule type" value="Genomic_DNA"/>
</dbReference>
<dbReference type="InterPro" id="IPR045861">
    <property type="entry name" value="CorA_cytoplasmic_dom"/>
</dbReference>
<feature type="transmembrane region" description="Helical" evidence="6">
    <location>
        <begin position="249"/>
        <end position="269"/>
    </location>
</feature>
<dbReference type="SUPFAM" id="SSF144083">
    <property type="entry name" value="Magnesium transport protein CorA, transmembrane region"/>
    <property type="match status" value="1"/>
</dbReference>
<dbReference type="CDD" id="cd12827">
    <property type="entry name" value="EcCorA_ZntB-like_u2"/>
    <property type="match status" value="1"/>
</dbReference>
<protein>
    <recommendedName>
        <fullName evidence="9">Divalent metal ion transporter</fullName>
    </recommendedName>
</protein>
<dbReference type="Pfam" id="PF01544">
    <property type="entry name" value="CorA"/>
    <property type="match status" value="1"/>
</dbReference>
<dbReference type="AlphaFoldDB" id="A0A1F7FFX7"/>
<sequence length="314" mass="35688">MIKKFDLTNGAIAASNRENSTILVCISPDSAEKELLIKNYNVDEHTLSSALDPDEISRLEFELDHVAIIFKRPTNRSAEDELLFKVCSIGIFKFKDSLIVVSSDDFPFFEGRQFLRVASLNEVLIKLLGRTIYHYFEHLRIINMISGEIEQKVNQSMENKYLIHMFTLGKSLVYYLNSINANSMVIEKLKYNAGKLGITKEELEALDDLVIDNTQCYKQAEIYSNVLSSLMDARAGVVNNNLNVLIKRLTIINIVFMPLNLIAGIGGMSEYSMMTRHISWKVAYGCFSFSMVLLGLLVYVIISRIGREKTKLKK</sequence>
<organism evidence="7 8">
    <name type="scientific">Candidatus Raymondbacteria bacterium RIFOXYD12_FULL_49_13</name>
    <dbReference type="NCBI Taxonomy" id="1817890"/>
    <lineage>
        <taxon>Bacteria</taxon>
        <taxon>Raymondiibacteriota</taxon>
    </lineage>
</organism>
<dbReference type="PANTHER" id="PTHR47891">
    <property type="entry name" value="TRANSPORTER-RELATED"/>
    <property type="match status" value="1"/>
</dbReference>
<dbReference type="PANTHER" id="PTHR47891:SF2">
    <property type="entry name" value="MAGNESIUM AND COBALT TRANSPORTER"/>
    <property type="match status" value="1"/>
</dbReference>
<dbReference type="SUPFAM" id="SSF143865">
    <property type="entry name" value="CorA soluble domain-like"/>
    <property type="match status" value="1"/>
</dbReference>
<dbReference type="GO" id="GO:0046873">
    <property type="term" value="F:metal ion transmembrane transporter activity"/>
    <property type="evidence" value="ECO:0007669"/>
    <property type="project" value="InterPro"/>
</dbReference>
<comment type="subcellular location">
    <subcellularLocation>
        <location evidence="1">Membrane</location>
        <topology evidence="1">Multi-pass membrane protein</topology>
    </subcellularLocation>
</comment>
<name>A0A1F7FFX7_UNCRA</name>
<evidence type="ECO:0000313" key="7">
    <source>
        <dbReference type="EMBL" id="OGK05376.1"/>
    </source>
</evidence>
<evidence type="ECO:0000313" key="8">
    <source>
        <dbReference type="Proteomes" id="UP000179243"/>
    </source>
</evidence>
<evidence type="ECO:0008006" key="9">
    <source>
        <dbReference type="Google" id="ProtNLM"/>
    </source>
</evidence>
<dbReference type="InterPro" id="IPR047199">
    <property type="entry name" value="CorA-like"/>
</dbReference>
<dbReference type="Proteomes" id="UP000179243">
    <property type="component" value="Unassembled WGS sequence"/>
</dbReference>
<reference evidence="7 8" key="1">
    <citation type="journal article" date="2016" name="Nat. Commun.">
        <title>Thousands of microbial genomes shed light on interconnected biogeochemical processes in an aquifer system.</title>
        <authorList>
            <person name="Anantharaman K."/>
            <person name="Brown C.T."/>
            <person name="Hug L.A."/>
            <person name="Sharon I."/>
            <person name="Castelle C.J."/>
            <person name="Probst A.J."/>
            <person name="Thomas B.C."/>
            <person name="Singh A."/>
            <person name="Wilkins M.J."/>
            <person name="Karaoz U."/>
            <person name="Brodie E.L."/>
            <person name="Williams K.H."/>
            <person name="Hubbard S.S."/>
            <person name="Banfield J.F."/>
        </authorList>
    </citation>
    <scope>NUCLEOTIDE SEQUENCE [LARGE SCALE GENOMIC DNA]</scope>
</reference>
<evidence type="ECO:0000256" key="1">
    <source>
        <dbReference type="ARBA" id="ARBA00004141"/>
    </source>
</evidence>
<accession>A0A1F7FFX7</accession>
<evidence type="ECO:0000256" key="2">
    <source>
        <dbReference type="ARBA" id="ARBA00009765"/>
    </source>
</evidence>
<comment type="caution">
    <text evidence="7">The sequence shown here is derived from an EMBL/GenBank/DDBJ whole genome shotgun (WGS) entry which is preliminary data.</text>
</comment>
<proteinExistence type="inferred from homology"/>
<dbReference type="InterPro" id="IPR045863">
    <property type="entry name" value="CorA_TM1_TM2"/>
</dbReference>
<dbReference type="Gene3D" id="1.20.58.340">
    <property type="entry name" value="Magnesium transport protein CorA, transmembrane region"/>
    <property type="match status" value="1"/>
</dbReference>
<gene>
    <name evidence="7" type="ORF">A2519_03645</name>
</gene>
<feature type="transmembrane region" description="Helical" evidence="6">
    <location>
        <begin position="281"/>
        <end position="302"/>
    </location>
</feature>
<keyword evidence="3 6" id="KW-0812">Transmembrane</keyword>
<evidence type="ECO:0000256" key="5">
    <source>
        <dbReference type="ARBA" id="ARBA00023136"/>
    </source>
</evidence>
<dbReference type="Gene3D" id="3.30.460.20">
    <property type="entry name" value="CorA soluble domain-like"/>
    <property type="match status" value="1"/>
</dbReference>
<dbReference type="InterPro" id="IPR002523">
    <property type="entry name" value="MgTranspt_CorA/ZnTranspt_ZntB"/>
</dbReference>
<evidence type="ECO:0000256" key="3">
    <source>
        <dbReference type="ARBA" id="ARBA00022692"/>
    </source>
</evidence>
<evidence type="ECO:0000256" key="6">
    <source>
        <dbReference type="SAM" id="Phobius"/>
    </source>
</evidence>
<keyword evidence="5 6" id="KW-0472">Membrane</keyword>
<evidence type="ECO:0000256" key="4">
    <source>
        <dbReference type="ARBA" id="ARBA00022989"/>
    </source>
</evidence>